<protein>
    <submittedName>
        <fullName evidence="1">Uncharacterized protein</fullName>
    </submittedName>
</protein>
<comment type="caution">
    <text evidence="1">The sequence shown here is derived from an EMBL/GenBank/DDBJ whole genome shotgun (WGS) entry which is preliminary data.</text>
</comment>
<proteinExistence type="predicted"/>
<gene>
    <name evidence="1" type="ORF">GCM10008015_10710</name>
</gene>
<reference evidence="2" key="1">
    <citation type="journal article" date="2019" name="Int. J. Syst. Evol. Microbiol.">
        <title>The Global Catalogue of Microorganisms (GCM) 10K type strain sequencing project: providing services to taxonomists for standard genome sequencing and annotation.</title>
        <authorList>
            <consortium name="The Broad Institute Genomics Platform"/>
            <consortium name="The Broad Institute Genome Sequencing Center for Infectious Disease"/>
            <person name="Wu L."/>
            <person name="Ma J."/>
        </authorList>
    </citation>
    <scope>NUCLEOTIDE SEQUENCE [LARGE SCALE GENOMIC DNA]</scope>
    <source>
        <strain evidence="2">CGMCC 1.12811</strain>
    </source>
</reference>
<dbReference type="Proteomes" id="UP000658793">
    <property type="component" value="Unassembled WGS sequence"/>
</dbReference>
<evidence type="ECO:0000313" key="1">
    <source>
        <dbReference type="EMBL" id="GGA71877.1"/>
    </source>
</evidence>
<organism evidence="1 2">
    <name type="scientific">Flavobacterium palustre</name>
    <dbReference type="NCBI Taxonomy" id="1476463"/>
    <lineage>
        <taxon>Bacteria</taxon>
        <taxon>Pseudomonadati</taxon>
        <taxon>Bacteroidota</taxon>
        <taxon>Flavobacteriia</taxon>
        <taxon>Flavobacteriales</taxon>
        <taxon>Flavobacteriaceae</taxon>
        <taxon>Flavobacterium</taxon>
    </lineage>
</organism>
<accession>A0ABQ1HD42</accession>
<dbReference type="EMBL" id="BMGA01000002">
    <property type="protein sequence ID" value="GGA71877.1"/>
    <property type="molecule type" value="Genomic_DNA"/>
</dbReference>
<name>A0ABQ1HD42_9FLAO</name>
<keyword evidence="2" id="KW-1185">Reference proteome</keyword>
<evidence type="ECO:0000313" key="2">
    <source>
        <dbReference type="Proteomes" id="UP000658793"/>
    </source>
</evidence>
<sequence>MDNFSLSILPSLRVILNDNAIALSFKIVSRSFPEKSYCYQLIKIVRFELSENKKYNLAGLIFEITLT</sequence>